<reference evidence="2" key="1">
    <citation type="submission" date="2019-08" db="EMBL/GenBank/DDBJ databases">
        <title>The improved chromosome-level genome for the pearl oyster Pinctada fucata martensii using PacBio sequencing and Hi-C.</title>
        <authorList>
            <person name="Zheng Z."/>
        </authorList>
    </citation>
    <scope>NUCLEOTIDE SEQUENCE</scope>
    <source>
        <strain evidence="2">ZZ-2019</strain>
        <tissue evidence="2">Adductor muscle</tissue>
    </source>
</reference>
<comment type="caution">
    <text evidence="2">The sequence shown here is derived from an EMBL/GenBank/DDBJ whole genome shotgun (WGS) entry which is preliminary data.</text>
</comment>
<dbReference type="AlphaFoldDB" id="A0AA89BUC9"/>
<dbReference type="PANTHER" id="PTHR47331:SF6">
    <property type="entry name" value="DOUBLECORTIN DOMAIN-CONTAINING PROTEIN"/>
    <property type="match status" value="1"/>
</dbReference>
<evidence type="ECO:0000313" key="2">
    <source>
        <dbReference type="EMBL" id="KAK3094966.1"/>
    </source>
</evidence>
<evidence type="ECO:0000313" key="3">
    <source>
        <dbReference type="Proteomes" id="UP001186944"/>
    </source>
</evidence>
<sequence length="154" mass="18022">MAEICAILNNRPLVPVSVDPNHPFVLSPSTLLTQKCETDIPPFEHLDIKDMYASHWKHVQVLANQFWNRWQGEYIQLLQSRRKWKESKENVKTGDVVLLRDKDAHRNEWPLGVIHNVFPDADARVRKVEIRVSKNGQIVHYMRPVNEIVMLLPQ</sequence>
<dbReference type="PANTHER" id="PTHR47331">
    <property type="entry name" value="PHD-TYPE DOMAIN-CONTAINING PROTEIN"/>
    <property type="match status" value="1"/>
</dbReference>
<dbReference type="Proteomes" id="UP001186944">
    <property type="component" value="Unassembled WGS sequence"/>
</dbReference>
<name>A0AA89BUC9_PINIB</name>
<protein>
    <recommendedName>
        <fullName evidence="1">DUF5641 domain-containing protein</fullName>
    </recommendedName>
</protein>
<gene>
    <name evidence="2" type="ORF">FSP39_008432</name>
</gene>
<evidence type="ECO:0000259" key="1">
    <source>
        <dbReference type="Pfam" id="PF18701"/>
    </source>
</evidence>
<proteinExistence type="predicted"/>
<accession>A0AA89BUC9</accession>
<dbReference type="Pfam" id="PF18701">
    <property type="entry name" value="DUF5641"/>
    <property type="match status" value="1"/>
</dbReference>
<dbReference type="EMBL" id="VSWD01000008">
    <property type="protein sequence ID" value="KAK3094966.1"/>
    <property type="molecule type" value="Genomic_DNA"/>
</dbReference>
<feature type="domain" description="DUF5641" evidence="1">
    <location>
        <begin position="54"/>
        <end position="151"/>
    </location>
</feature>
<keyword evidence="3" id="KW-1185">Reference proteome</keyword>
<dbReference type="InterPro" id="IPR040676">
    <property type="entry name" value="DUF5641"/>
</dbReference>
<organism evidence="2 3">
    <name type="scientific">Pinctada imbricata</name>
    <name type="common">Atlantic pearl-oyster</name>
    <name type="synonym">Pinctada martensii</name>
    <dbReference type="NCBI Taxonomy" id="66713"/>
    <lineage>
        <taxon>Eukaryota</taxon>
        <taxon>Metazoa</taxon>
        <taxon>Spiralia</taxon>
        <taxon>Lophotrochozoa</taxon>
        <taxon>Mollusca</taxon>
        <taxon>Bivalvia</taxon>
        <taxon>Autobranchia</taxon>
        <taxon>Pteriomorphia</taxon>
        <taxon>Pterioida</taxon>
        <taxon>Pterioidea</taxon>
        <taxon>Pteriidae</taxon>
        <taxon>Pinctada</taxon>
    </lineage>
</organism>